<evidence type="ECO:0000313" key="8">
    <source>
        <dbReference type="EMBL" id="RSZ63565.1"/>
    </source>
</evidence>
<dbReference type="GO" id="GO:0019632">
    <property type="term" value="P:shikimate metabolic process"/>
    <property type="evidence" value="ECO:0007669"/>
    <property type="project" value="TreeGrafter"/>
</dbReference>
<dbReference type="NCBIfam" id="NF001311">
    <property type="entry name" value="PRK00258.1-3"/>
    <property type="match status" value="1"/>
</dbReference>
<comment type="caution">
    <text evidence="8">The sequence shown here is derived from an EMBL/GenBank/DDBJ whole genome shotgun (WGS) entry which is preliminary data.</text>
</comment>
<dbReference type="OrthoDB" id="9776868at2"/>
<dbReference type="AlphaFoldDB" id="A0A430HYQ6"/>
<dbReference type="PANTHER" id="PTHR21089">
    <property type="entry name" value="SHIKIMATE DEHYDROGENASE"/>
    <property type="match status" value="1"/>
</dbReference>
<sequence length="280" mass="29502">MSHPLEIPDIRHRAAVLGSPITHSRSPILHNAGYEALGMDDWEYSRIECTAEQLPEIVGGAGAEFAGFSVTMPAKFAALEFADEVTDRARQIGSANTLVRTAGGWRADNTDCDGITGALGELLGDRLAGTRHALVIGGGGTARPALWALAQAGITDITVINRSDRSAELAPLLEPAGVEFRFAGFDSDLLAASRAAEVIVSTVPSAAVVGHEQALAHAPILDVIYEPWPTPLTVAAAANGHLTVGGHVMLAHQAYGQFEQFTGRSAPREAMRRALEASLR</sequence>
<dbReference type="Pfam" id="PF01488">
    <property type="entry name" value="Shikimate_DH"/>
    <property type="match status" value="1"/>
</dbReference>
<keyword evidence="3" id="KW-0057">Aromatic amino acid biosynthesis</keyword>
<evidence type="ECO:0000259" key="6">
    <source>
        <dbReference type="Pfam" id="PF08501"/>
    </source>
</evidence>
<dbReference type="SUPFAM" id="SSF53223">
    <property type="entry name" value="Aminoacid dehydrogenase-like, N-terminal domain"/>
    <property type="match status" value="1"/>
</dbReference>
<comment type="catalytic activity">
    <reaction evidence="4">
        <text>shikimate + NADP(+) = 3-dehydroshikimate + NADPH + H(+)</text>
        <dbReference type="Rhea" id="RHEA:17737"/>
        <dbReference type="ChEBI" id="CHEBI:15378"/>
        <dbReference type="ChEBI" id="CHEBI:16630"/>
        <dbReference type="ChEBI" id="CHEBI:36208"/>
        <dbReference type="ChEBI" id="CHEBI:57783"/>
        <dbReference type="ChEBI" id="CHEBI:58349"/>
        <dbReference type="EC" id="1.1.1.25"/>
    </reaction>
</comment>
<dbReference type="GO" id="GO:0004764">
    <property type="term" value="F:shikimate 3-dehydrogenase (NADP+) activity"/>
    <property type="evidence" value="ECO:0007669"/>
    <property type="project" value="UniProtKB-EC"/>
</dbReference>
<dbReference type="GO" id="GO:0050661">
    <property type="term" value="F:NADP binding"/>
    <property type="evidence" value="ECO:0007669"/>
    <property type="project" value="TreeGrafter"/>
</dbReference>
<dbReference type="Pfam" id="PF08501">
    <property type="entry name" value="Shikimate_dh_N"/>
    <property type="match status" value="1"/>
</dbReference>
<evidence type="ECO:0000256" key="4">
    <source>
        <dbReference type="ARBA" id="ARBA00049442"/>
    </source>
</evidence>
<feature type="domain" description="SDH C-terminal" evidence="7">
    <location>
        <begin position="246"/>
        <end position="276"/>
    </location>
</feature>
<organism evidence="8 9">
    <name type="scientific">Corynebacterium hylobatis</name>
    <dbReference type="NCBI Taxonomy" id="1859290"/>
    <lineage>
        <taxon>Bacteria</taxon>
        <taxon>Bacillati</taxon>
        <taxon>Actinomycetota</taxon>
        <taxon>Actinomycetes</taxon>
        <taxon>Mycobacteriales</taxon>
        <taxon>Corynebacteriaceae</taxon>
        <taxon>Corynebacterium</taxon>
    </lineage>
</organism>
<dbReference type="FunFam" id="3.40.50.10860:FF:000018">
    <property type="entry name" value="Shikimate 5-dehydrogenase AroE"/>
    <property type="match status" value="1"/>
</dbReference>
<dbReference type="CDD" id="cd01065">
    <property type="entry name" value="NAD_bind_Shikimate_DH"/>
    <property type="match status" value="1"/>
</dbReference>
<dbReference type="EMBL" id="RXHJ01000007">
    <property type="protein sequence ID" value="RSZ63565.1"/>
    <property type="molecule type" value="Genomic_DNA"/>
</dbReference>
<dbReference type="InterPro" id="IPR036291">
    <property type="entry name" value="NAD(P)-bd_dom_sf"/>
</dbReference>
<dbReference type="NCBIfam" id="TIGR01809">
    <property type="entry name" value="Shik-DH-AROM"/>
    <property type="match status" value="1"/>
</dbReference>
<dbReference type="UniPathway" id="UPA00053">
    <property type="reaction ID" value="UER00087"/>
</dbReference>
<evidence type="ECO:0000256" key="2">
    <source>
        <dbReference type="ARBA" id="ARBA00012962"/>
    </source>
</evidence>
<reference evidence="8 9" key="1">
    <citation type="submission" date="2018-12" db="EMBL/GenBank/DDBJ databases">
        <title>YIM 101343 draft genome.</title>
        <authorList>
            <person name="Chen X."/>
        </authorList>
    </citation>
    <scope>NUCLEOTIDE SEQUENCE [LARGE SCALE GENOMIC DNA]</scope>
    <source>
        <strain evidence="8 9">YIM 101343</strain>
    </source>
</reference>
<keyword evidence="9" id="KW-1185">Reference proteome</keyword>
<dbReference type="PANTHER" id="PTHR21089:SF1">
    <property type="entry name" value="BIFUNCTIONAL 3-DEHYDROQUINATE DEHYDRATASE_SHIKIMATE DEHYDROGENASE, CHLOROPLASTIC"/>
    <property type="match status" value="1"/>
</dbReference>
<keyword evidence="3" id="KW-0028">Amino-acid biosynthesis</keyword>
<dbReference type="SUPFAM" id="SSF51735">
    <property type="entry name" value="NAD(P)-binding Rossmann-fold domains"/>
    <property type="match status" value="1"/>
</dbReference>
<dbReference type="RefSeq" id="WP_126120767.1">
    <property type="nucleotide sequence ID" value="NZ_RXHJ01000007.1"/>
</dbReference>
<gene>
    <name evidence="8" type="ORF">EAH68_07890</name>
</gene>
<evidence type="ECO:0000313" key="9">
    <source>
        <dbReference type="Proteomes" id="UP000274907"/>
    </source>
</evidence>
<dbReference type="InterPro" id="IPR022893">
    <property type="entry name" value="Shikimate_DH_fam"/>
</dbReference>
<dbReference type="GO" id="GO:0005829">
    <property type="term" value="C:cytosol"/>
    <property type="evidence" value="ECO:0007669"/>
    <property type="project" value="TreeGrafter"/>
</dbReference>
<dbReference type="GO" id="GO:0009423">
    <property type="term" value="P:chorismate biosynthetic process"/>
    <property type="evidence" value="ECO:0007669"/>
    <property type="project" value="UniProtKB-UniPathway"/>
</dbReference>
<dbReference type="Gene3D" id="3.40.50.10860">
    <property type="entry name" value="Leucine Dehydrogenase, chain A, domain 1"/>
    <property type="match status" value="1"/>
</dbReference>
<keyword evidence="8" id="KW-0560">Oxidoreductase</keyword>
<dbReference type="Proteomes" id="UP000274907">
    <property type="component" value="Unassembled WGS sequence"/>
</dbReference>
<dbReference type="InterPro" id="IPR010110">
    <property type="entry name" value="Shikimate_DH_AroM-type"/>
</dbReference>
<dbReference type="InterPro" id="IPR006151">
    <property type="entry name" value="Shikm_DH/Glu-tRNA_Rdtase"/>
</dbReference>
<dbReference type="Gene3D" id="3.40.50.720">
    <property type="entry name" value="NAD(P)-binding Rossmann-like Domain"/>
    <property type="match status" value="1"/>
</dbReference>
<dbReference type="InterPro" id="IPR046346">
    <property type="entry name" value="Aminoacid_DH-like_N_sf"/>
</dbReference>
<evidence type="ECO:0000259" key="5">
    <source>
        <dbReference type="Pfam" id="PF01488"/>
    </source>
</evidence>
<dbReference type="InterPro" id="IPR013708">
    <property type="entry name" value="Shikimate_DH-bd_N"/>
</dbReference>
<dbReference type="Pfam" id="PF18317">
    <property type="entry name" value="SDH_C"/>
    <property type="match status" value="1"/>
</dbReference>
<dbReference type="InterPro" id="IPR041121">
    <property type="entry name" value="SDH_C"/>
</dbReference>
<evidence type="ECO:0000256" key="1">
    <source>
        <dbReference type="ARBA" id="ARBA00004871"/>
    </source>
</evidence>
<proteinExistence type="predicted"/>
<feature type="domain" description="Quinate/shikimate 5-dehydrogenase/glutamyl-tRNA reductase" evidence="5">
    <location>
        <begin position="130"/>
        <end position="216"/>
    </location>
</feature>
<dbReference type="GO" id="GO:0009073">
    <property type="term" value="P:aromatic amino acid family biosynthetic process"/>
    <property type="evidence" value="ECO:0007669"/>
    <property type="project" value="UniProtKB-KW"/>
</dbReference>
<dbReference type="EC" id="1.1.1.25" evidence="2"/>
<evidence type="ECO:0000259" key="7">
    <source>
        <dbReference type="Pfam" id="PF18317"/>
    </source>
</evidence>
<evidence type="ECO:0000256" key="3">
    <source>
        <dbReference type="ARBA" id="ARBA00023141"/>
    </source>
</evidence>
<comment type="pathway">
    <text evidence="1">Metabolic intermediate biosynthesis; chorismate biosynthesis; chorismate from D-erythrose 4-phosphate and phosphoenolpyruvate: step 4/7.</text>
</comment>
<name>A0A430HYQ6_9CORY</name>
<accession>A0A430HYQ6</accession>
<protein>
    <recommendedName>
        <fullName evidence="2">shikimate dehydrogenase (NADP(+))</fullName>
        <ecNumber evidence="2">1.1.1.25</ecNumber>
    </recommendedName>
</protein>
<feature type="domain" description="Shikimate dehydrogenase substrate binding N-terminal" evidence="6">
    <location>
        <begin position="16"/>
        <end position="98"/>
    </location>
</feature>